<dbReference type="AlphaFoldDB" id="A0A939NAP5"/>
<organism evidence="1 2">
    <name type="scientific">Providencia rettgeri</name>
    <dbReference type="NCBI Taxonomy" id="587"/>
    <lineage>
        <taxon>Bacteria</taxon>
        <taxon>Pseudomonadati</taxon>
        <taxon>Pseudomonadota</taxon>
        <taxon>Gammaproteobacteria</taxon>
        <taxon>Enterobacterales</taxon>
        <taxon>Morganellaceae</taxon>
        <taxon>Providencia</taxon>
    </lineage>
</organism>
<protein>
    <submittedName>
        <fullName evidence="1">Uncharacterized protein</fullName>
    </submittedName>
</protein>
<dbReference type="Proteomes" id="UP000664477">
    <property type="component" value="Unassembled WGS sequence"/>
</dbReference>
<sequence length="45" mass="4894">MGFEYGYGDGKDLDGTLINTAATNSENDRIGFNLRNTMALTPILI</sequence>
<evidence type="ECO:0000313" key="2">
    <source>
        <dbReference type="Proteomes" id="UP000664477"/>
    </source>
</evidence>
<name>A0A939NAP5_PRORE</name>
<accession>A0A939NAP5</accession>
<reference evidence="1" key="1">
    <citation type="submission" date="2021-03" db="EMBL/GenBank/DDBJ databases">
        <title>Molecular epidemiology and mechanisms of colistin and carbapenem resistance in Enterobacteriaceae from clinical isolates, the environment and porcine samples in Pretoria, South Africa.</title>
        <authorList>
            <person name="Bogoshi D."/>
            <person name="Mbelle N.M."/>
            <person name="Naidoo V."/>
            <person name="Osei Sekyere J."/>
        </authorList>
    </citation>
    <scope>NUCLEOTIDE SEQUENCE</scope>
    <source>
        <strain evidence="1">C052</strain>
    </source>
</reference>
<dbReference type="EMBL" id="JAGETQ010000041">
    <property type="protein sequence ID" value="MBO1916173.1"/>
    <property type="molecule type" value="Genomic_DNA"/>
</dbReference>
<evidence type="ECO:0000313" key="1">
    <source>
        <dbReference type="EMBL" id="MBO1916173.1"/>
    </source>
</evidence>
<gene>
    <name evidence="1" type="ORF">J4727_09435</name>
</gene>
<comment type="caution">
    <text evidence="1">The sequence shown here is derived from an EMBL/GenBank/DDBJ whole genome shotgun (WGS) entry which is preliminary data.</text>
</comment>
<proteinExistence type="predicted"/>